<dbReference type="EMBL" id="QFQP01000023">
    <property type="protein sequence ID" value="PZR08913.1"/>
    <property type="molecule type" value="Genomic_DNA"/>
</dbReference>
<keyword evidence="6" id="KW-0269">Exonuclease</keyword>
<evidence type="ECO:0000256" key="3">
    <source>
        <dbReference type="ARBA" id="ARBA00022763"/>
    </source>
</evidence>
<dbReference type="SUPFAM" id="SSF52540">
    <property type="entry name" value="P-loop containing nucleoside triphosphate hydrolases"/>
    <property type="match status" value="1"/>
</dbReference>
<keyword evidence="3" id="KW-0227">DNA damage</keyword>
<evidence type="ECO:0000256" key="1">
    <source>
        <dbReference type="ARBA" id="ARBA00022722"/>
    </source>
</evidence>
<comment type="caution">
    <text evidence="11">The sequence shown here is derived from an EMBL/GenBank/DDBJ whole genome shotgun (WGS) entry which is preliminary data.</text>
</comment>
<name>A0A2W5T7H8_9BACT</name>
<dbReference type="GO" id="GO:0005524">
    <property type="term" value="F:ATP binding"/>
    <property type="evidence" value="ECO:0007669"/>
    <property type="project" value="UniProtKB-KW"/>
</dbReference>
<proteinExistence type="predicted"/>
<keyword evidence="7" id="KW-0067">ATP-binding</keyword>
<keyword evidence="4" id="KW-0378">Hydrolase</keyword>
<evidence type="ECO:0000256" key="6">
    <source>
        <dbReference type="ARBA" id="ARBA00022839"/>
    </source>
</evidence>
<evidence type="ECO:0000313" key="11">
    <source>
        <dbReference type="EMBL" id="PZR08913.1"/>
    </source>
</evidence>
<dbReference type="GO" id="GO:0004527">
    <property type="term" value="F:exonuclease activity"/>
    <property type="evidence" value="ECO:0007669"/>
    <property type="project" value="UniProtKB-KW"/>
</dbReference>
<keyword evidence="5" id="KW-0347">Helicase</keyword>
<dbReference type="Proteomes" id="UP000249061">
    <property type="component" value="Unassembled WGS sequence"/>
</dbReference>
<sequence length="1053" mass="114506">MRLVVVPDSDRVEQWLLDASRSSEFVDLRGVCTFAQLVERCEPGAFSRRAPADPLLVRFLFGHHARTHAAAFGALALSPEFAAQAHDLVTELRSNGAEHWHLLQVAAKVEGPFAHRVHALAELWRVVDASLEEKQLVDRGEWARLAGKRLEAQGLPPALRGYSVIEVKDLHDVPLSRLQFLEQLASACERVGVTFKWSWPAAGESNVDAFIVEAVRGAEASWAQLDLQLERDVAEMPLSWVGRELFAPTVVKRAAPELSAFVAPTARDEVREIARRVRRSVTAGVPAESIAVVFRDLADDTELLVEALAELGVPSRARLGVPLAQSGLGRLALAVLDLADGSFPADAVASILESRLVNALHEEAAEPRRAFREAGVRDDALGGVDGAGAFAARLGSLAARSREEKRAVELLADGVERLLSLARAIEDEAAGFELLDAWWDALSKLGLLDPARTQVPHSEGLMSVELARAQARDQAAVEALATLLTTLKRSLKESGLGAQKLTRRAFARWVREAAADVNLVARGPRGGAVWLLDARELAGRRFAQVFVGGLVDGRFPGRAPPLALLSEDERGELNRAWGRPLFRTSVGEGDVRLPSRLAEDRLLFHFALSAGAVVTLSRSRFDDKGRETLASPFLDSLRRVVPDFEEVALRRAAVAPLDEVQSEAELRVRAALEALSPPVTRQTRPDPRGAALALELGDEPWFQAARAHGAAEAERLRFFSDERQEAAAFSGRLQGDALALMKARLAFDAAHPLSAHELQQWAQCAFRGLSMTVLGLEAVQRAGEDVDPRARGDFWHEALAEVVPVLGKTGLLGKSTPEVRAHVVAAVKKAAATTEKKHAVGHPALWALAQEWAVRVILRVVSSRHSQPFGVLALPKFVEVDFGTPKAPEELREVKVAGAFGDESDVYLRGRMDRVDVTAGTIGVVDYKSSVSKTLGRDFLVREFQMAFYLLAAKSIDAQSSVTGAWLGLGKNELKTVGELRAIDSVNELLAMDALTRQRLESEGKPNLANAVHDVLSGLRAGDFGPRSRPECGECELKPVCRISQRKLLEDMP</sequence>
<keyword evidence="2" id="KW-0547">Nucleotide-binding</keyword>
<evidence type="ECO:0000256" key="4">
    <source>
        <dbReference type="ARBA" id="ARBA00022801"/>
    </source>
</evidence>
<protein>
    <recommendedName>
        <fullName evidence="10">UvrD-like helicase C-terminal domain-containing protein</fullName>
    </recommendedName>
</protein>
<keyword evidence="8" id="KW-0238">DNA-binding</keyword>
<dbReference type="GO" id="GO:0006281">
    <property type="term" value="P:DNA repair"/>
    <property type="evidence" value="ECO:0007669"/>
    <property type="project" value="UniProtKB-KW"/>
</dbReference>
<dbReference type="GO" id="GO:0003677">
    <property type="term" value="F:DNA binding"/>
    <property type="evidence" value="ECO:0007669"/>
    <property type="project" value="UniProtKB-KW"/>
</dbReference>
<feature type="domain" description="UvrD-like helicase C-terminal" evidence="10">
    <location>
        <begin position="217"/>
        <end position="539"/>
    </location>
</feature>
<dbReference type="InterPro" id="IPR038726">
    <property type="entry name" value="PDDEXK_AddAB-type"/>
</dbReference>
<evidence type="ECO:0000256" key="7">
    <source>
        <dbReference type="ARBA" id="ARBA00022840"/>
    </source>
</evidence>
<evidence type="ECO:0000256" key="9">
    <source>
        <dbReference type="ARBA" id="ARBA00023204"/>
    </source>
</evidence>
<evidence type="ECO:0000256" key="2">
    <source>
        <dbReference type="ARBA" id="ARBA00022741"/>
    </source>
</evidence>
<evidence type="ECO:0000313" key="12">
    <source>
        <dbReference type="Proteomes" id="UP000249061"/>
    </source>
</evidence>
<dbReference type="InterPro" id="IPR011604">
    <property type="entry name" value="PDDEXK-like_dom_sf"/>
</dbReference>
<reference evidence="11 12" key="1">
    <citation type="submission" date="2017-08" db="EMBL/GenBank/DDBJ databases">
        <title>Infants hospitalized years apart are colonized by the same room-sourced microbial strains.</title>
        <authorList>
            <person name="Brooks B."/>
            <person name="Olm M.R."/>
            <person name="Firek B.A."/>
            <person name="Baker R."/>
            <person name="Thomas B.C."/>
            <person name="Morowitz M.J."/>
            <person name="Banfield J.F."/>
        </authorList>
    </citation>
    <scope>NUCLEOTIDE SEQUENCE [LARGE SCALE GENOMIC DNA]</scope>
    <source>
        <strain evidence="11">S2_003_000_R2_14</strain>
    </source>
</reference>
<dbReference type="Gene3D" id="3.40.50.300">
    <property type="entry name" value="P-loop containing nucleotide triphosphate hydrolases"/>
    <property type="match status" value="1"/>
</dbReference>
<dbReference type="Gene3D" id="3.90.320.10">
    <property type="match status" value="1"/>
</dbReference>
<evidence type="ECO:0000256" key="8">
    <source>
        <dbReference type="ARBA" id="ARBA00023125"/>
    </source>
</evidence>
<dbReference type="GO" id="GO:0004386">
    <property type="term" value="F:helicase activity"/>
    <property type="evidence" value="ECO:0007669"/>
    <property type="project" value="UniProtKB-KW"/>
</dbReference>
<keyword evidence="9" id="KW-0234">DNA repair</keyword>
<evidence type="ECO:0000259" key="10">
    <source>
        <dbReference type="PROSITE" id="PS51217"/>
    </source>
</evidence>
<dbReference type="AlphaFoldDB" id="A0A2W5T7H8"/>
<evidence type="ECO:0000256" key="5">
    <source>
        <dbReference type="ARBA" id="ARBA00022806"/>
    </source>
</evidence>
<dbReference type="InterPro" id="IPR014017">
    <property type="entry name" value="DNA_helicase_UvrD-like_C"/>
</dbReference>
<organism evidence="11 12">
    <name type="scientific">Archangium gephyra</name>
    <dbReference type="NCBI Taxonomy" id="48"/>
    <lineage>
        <taxon>Bacteria</taxon>
        <taxon>Pseudomonadati</taxon>
        <taxon>Myxococcota</taxon>
        <taxon>Myxococcia</taxon>
        <taxon>Myxococcales</taxon>
        <taxon>Cystobacterineae</taxon>
        <taxon>Archangiaceae</taxon>
        <taxon>Archangium</taxon>
    </lineage>
</organism>
<accession>A0A2W5T7H8</accession>
<gene>
    <name evidence="11" type="ORF">DI536_23785</name>
</gene>
<dbReference type="PROSITE" id="PS51217">
    <property type="entry name" value="UVRD_HELICASE_CTER"/>
    <property type="match status" value="1"/>
</dbReference>
<dbReference type="InterPro" id="IPR027417">
    <property type="entry name" value="P-loop_NTPase"/>
</dbReference>
<dbReference type="Pfam" id="PF12705">
    <property type="entry name" value="PDDEXK_1"/>
    <property type="match status" value="1"/>
</dbReference>
<keyword evidence="1" id="KW-0540">Nuclease</keyword>